<dbReference type="Proteomes" id="UP000217182">
    <property type="component" value="Chromosome"/>
</dbReference>
<comment type="catalytic activity">
    <reaction evidence="5">
        <text>(5R)-5-hydroxy-L-lysine + GTP = (5R)-5-phosphooxy-L-lysine + GDP + H(+)</text>
        <dbReference type="Rhea" id="RHEA:19049"/>
        <dbReference type="ChEBI" id="CHEBI:15378"/>
        <dbReference type="ChEBI" id="CHEBI:37565"/>
        <dbReference type="ChEBI" id="CHEBI:57882"/>
        <dbReference type="ChEBI" id="CHEBI:58189"/>
        <dbReference type="ChEBI" id="CHEBI:58357"/>
        <dbReference type="EC" id="2.7.1.81"/>
    </reaction>
</comment>
<gene>
    <name evidence="10" type="ORF">AWC35_06825</name>
</gene>
<sequence>MSDLATTPALFTTDVPPIDARLAGQLLREYYGLEGQVTPLPGERDRNFCLACADGRQMMARFINPAEAAQEIDFQTAMLAHVAAHNSSLPVPRLISALDGNLQPQINVNEVALSVRVVSYLPGTPQHRQAPNAAFMAQLGRTLAQLDLALQSFHHPGAQRDLLWDITHPERLAPKLAVINDAEQQRLIRRVLENHHERVAPLKFSVRRQVIHNDLNPHNVLADDSGTQVSGIIDFGDALYAPMINDLATALAYQLTDEADPLRLARPFIHAYHQALPLTDTELQVLPDLIATRLCLTITIASWRATLYPGNRDYILRNVPPAWRNLSRLMRLSHYQICEQLRAAAHEEKAP</sequence>
<dbReference type="InterPro" id="IPR002575">
    <property type="entry name" value="Aminoglycoside_PTrfase"/>
</dbReference>
<dbReference type="EC" id="2.7.1.81" evidence="7"/>
<dbReference type="SUPFAM" id="SSF56112">
    <property type="entry name" value="Protein kinase-like (PK-like)"/>
    <property type="match status" value="1"/>
</dbReference>
<evidence type="ECO:0000313" key="11">
    <source>
        <dbReference type="Proteomes" id="UP000217182"/>
    </source>
</evidence>
<feature type="domain" description="Aminoglycoside phosphotransferase" evidence="9">
    <location>
        <begin position="39"/>
        <end position="275"/>
    </location>
</feature>
<dbReference type="OrthoDB" id="156345at2"/>
<evidence type="ECO:0000256" key="4">
    <source>
        <dbReference type="ARBA" id="ARBA00022777"/>
    </source>
</evidence>
<dbReference type="EMBL" id="CP014136">
    <property type="protein sequence ID" value="ATA19083.1"/>
    <property type="molecule type" value="Genomic_DNA"/>
</dbReference>
<dbReference type="Pfam" id="PF01636">
    <property type="entry name" value="APH"/>
    <property type="match status" value="1"/>
</dbReference>
<evidence type="ECO:0000256" key="1">
    <source>
        <dbReference type="ARBA" id="ARBA00004496"/>
    </source>
</evidence>
<evidence type="ECO:0000256" key="5">
    <source>
        <dbReference type="ARBA" id="ARBA00036820"/>
    </source>
</evidence>
<evidence type="ECO:0000256" key="3">
    <source>
        <dbReference type="ARBA" id="ARBA00022679"/>
    </source>
</evidence>
<evidence type="ECO:0000259" key="9">
    <source>
        <dbReference type="Pfam" id="PF01636"/>
    </source>
</evidence>
<dbReference type="InterPro" id="IPR011009">
    <property type="entry name" value="Kinase-like_dom_sf"/>
</dbReference>
<keyword evidence="11" id="KW-1185">Reference proteome</keyword>
<dbReference type="GO" id="GO:0005737">
    <property type="term" value="C:cytoplasm"/>
    <property type="evidence" value="ECO:0007669"/>
    <property type="project" value="UniProtKB-SubCell"/>
</dbReference>
<keyword evidence="3" id="KW-0808">Transferase</keyword>
<evidence type="ECO:0000256" key="7">
    <source>
        <dbReference type="ARBA" id="ARBA00038873"/>
    </source>
</evidence>
<evidence type="ECO:0000256" key="2">
    <source>
        <dbReference type="ARBA" id="ARBA00022490"/>
    </source>
</evidence>
<reference evidence="10 11" key="1">
    <citation type="submission" date="2016-01" db="EMBL/GenBank/DDBJ databases">
        <authorList>
            <person name="Oliw E.H."/>
        </authorList>
    </citation>
    <scope>NUCLEOTIDE SEQUENCE [LARGE SCALE GENOMIC DNA]</scope>
    <source>
        <strain evidence="10 11">FRB97</strain>
    </source>
</reference>
<dbReference type="InterPro" id="IPR050249">
    <property type="entry name" value="Pseudomonas-type_ThrB"/>
</dbReference>
<name>A0A250AYM0_9GAMM</name>
<keyword evidence="4" id="KW-0418">Kinase</keyword>
<dbReference type="Gene3D" id="3.90.1200.10">
    <property type="match status" value="1"/>
</dbReference>
<comment type="function">
    <text evidence="6">Catalyzes the GTP-dependent phosphorylation of 5-hydroxy-L-lysine.</text>
</comment>
<dbReference type="PANTHER" id="PTHR21064">
    <property type="entry name" value="AMINOGLYCOSIDE PHOSPHOTRANSFERASE DOMAIN-CONTAINING PROTEIN-RELATED"/>
    <property type="match status" value="1"/>
</dbReference>
<dbReference type="KEGG" id="gqu:AWC35_06825"/>
<keyword evidence="2" id="KW-0963">Cytoplasm</keyword>
<dbReference type="AlphaFoldDB" id="A0A250AYM0"/>
<dbReference type="GO" id="GO:0047992">
    <property type="term" value="F:hydroxylysine kinase activity"/>
    <property type="evidence" value="ECO:0007669"/>
    <property type="project" value="UniProtKB-EC"/>
</dbReference>
<evidence type="ECO:0000313" key="10">
    <source>
        <dbReference type="EMBL" id="ATA19083.1"/>
    </source>
</evidence>
<evidence type="ECO:0000256" key="6">
    <source>
        <dbReference type="ARBA" id="ARBA00037368"/>
    </source>
</evidence>
<organism evidence="10 11">
    <name type="scientific">Gibbsiella quercinecans</name>
    <dbReference type="NCBI Taxonomy" id="929813"/>
    <lineage>
        <taxon>Bacteria</taxon>
        <taxon>Pseudomonadati</taxon>
        <taxon>Pseudomonadota</taxon>
        <taxon>Gammaproteobacteria</taxon>
        <taxon>Enterobacterales</taxon>
        <taxon>Yersiniaceae</taxon>
        <taxon>Gibbsiella</taxon>
    </lineage>
</organism>
<dbReference type="RefSeq" id="WP_095845684.1">
    <property type="nucleotide sequence ID" value="NZ_CP014136.1"/>
</dbReference>
<protein>
    <recommendedName>
        <fullName evidence="8">Hydroxylysine kinase</fullName>
        <ecNumber evidence="7">2.7.1.81</ecNumber>
    </recommendedName>
</protein>
<dbReference type="PANTHER" id="PTHR21064:SF1">
    <property type="entry name" value="HYDROXYLYSINE KINASE"/>
    <property type="match status" value="1"/>
</dbReference>
<comment type="subcellular location">
    <subcellularLocation>
        <location evidence="1">Cytoplasm</location>
    </subcellularLocation>
</comment>
<proteinExistence type="predicted"/>
<accession>A0A250AYM0</accession>
<evidence type="ECO:0000256" key="8">
    <source>
        <dbReference type="ARBA" id="ARBA00040505"/>
    </source>
</evidence>